<accession>A0A931NDN1</accession>
<dbReference type="Gene3D" id="3.30.1300.30">
    <property type="entry name" value="GSPII I/J protein-like"/>
    <property type="match status" value="1"/>
</dbReference>
<sequence length="338" mass="36343">MSTRTQTAARTRGAALLTALVLVTLVATLAAALVARQQRALALEGADRLRAQAEWVLLGALDWARLILQEDGRSNGGQGPDHLGEVWAVPLAEARLSSFLAGPGGAADDGPEAFLAGRIEDAQARYNLGNLRGEQPDGVEANTFRRLCQTAGVPSDLIETALVQLIRAVSVDAQEEGTEAALRPRTAQQLGWVGLPPSAVQALEAWVVMLPPGKEPKVAINLNTAPREVIAAVAQVDLATAEGVVQRRRIKPLTTDGDVRDQFNAQTDSKTIKGERIGWRTEHFWVTGQLRLDGRTVTLRSLVQRKDNKVTTLWRERLTPLTPGRPGESPGLGRLSAP</sequence>
<comment type="similarity">
    <text evidence="1">Belongs to the GSP K family.</text>
</comment>
<name>A0A931NDN1_9BURK</name>
<dbReference type="GO" id="GO:0009306">
    <property type="term" value="P:protein secretion"/>
    <property type="evidence" value="ECO:0007669"/>
    <property type="project" value="InterPro"/>
</dbReference>
<dbReference type="AlphaFoldDB" id="A0A931NDN1"/>
<organism evidence="3 4">
    <name type="scientific">Inhella gelatinilytica</name>
    <dbReference type="NCBI Taxonomy" id="2795030"/>
    <lineage>
        <taxon>Bacteria</taxon>
        <taxon>Pseudomonadati</taxon>
        <taxon>Pseudomonadota</taxon>
        <taxon>Betaproteobacteria</taxon>
        <taxon>Burkholderiales</taxon>
        <taxon>Sphaerotilaceae</taxon>
        <taxon>Inhella</taxon>
    </lineage>
</organism>
<dbReference type="RefSeq" id="WP_198100023.1">
    <property type="nucleotide sequence ID" value="NZ_JAEDAL010000002.1"/>
</dbReference>
<dbReference type="EMBL" id="JAEDAL010000002">
    <property type="protein sequence ID" value="MBH9552410.1"/>
    <property type="molecule type" value="Genomic_DNA"/>
</dbReference>
<evidence type="ECO:0000313" key="4">
    <source>
        <dbReference type="Proteomes" id="UP000620139"/>
    </source>
</evidence>
<feature type="region of interest" description="Disordered" evidence="2">
    <location>
        <begin position="317"/>
        <end position="338"/>
    </location>
</feature>
<keyword evidence="4" id="KW-1185">Reference proteome</keyword>
<keyword evidence="1" id="KW-0813">Transport</keyword>
<proteinExistence type="inferred from homology"/>
<keyword evidence="1" id="KW-0997">Cell inner membrane</keyword>
<evidence type="ECO:0000313" key="3">
    <source>
        <dbReference type="EMBL" id="MBH9552410.1"/>
    </source>
</evidence>
<dbReference type="NCBIfam" id="NF037980">
    <property type="entry name" value="T2SS_GspK"/>
    <property type="match status" value="1"/>
</dbReference>
<dbReference type="InterPro" id="IPR045584">
    <property type="entry name" value="Pilin-like"/>
</dbReference>
<comment type="caution">
    <text evidence="3">The sequence shown here is derived from an EMBL/GenBank/DDBJ whole genome shotgun (WGS) entry which is preliminary data.</text>
</comment>
<dbReference type="SUPFAM" id="SSF54523">
    <property type="entry name" value="Pili subunits"/>
    <property type="match status" value="1"/>
</dbReference>
<keyword evidence="1" id="KW-0472">Membrane</keyword>
<dbReference type="PIRSF" id="PIRSF002786">
    <property type="entry name" value="XcpX"/>
    <property type="match status" value="1"/>
</dbReference>
<comment type="subcellular location">
    <subcellularLocation>
        <location evidence="1">Cell inner membrane</location>
    </subcellularLocation>
</comment>
<dbReference type="InterPro" id="IPR005628">
    <property type="entry name" value="GspK"/>
</dbReference>
<dbReference type="Proteomes" id="UP000620139">
    <property type="component" value="Unassembled WGS sequence"/>
</dbReference>
<reference evidence="3" key="1">
    <citation type="submission" date="2020-12" db="EMBL/GenBank/DDBJ databases">
        <title>The genome sequence of Inhella sp. 4Y17.</title>
        <authorList>
            <person name="Liu Y."/>
        </authorList>
    </citation>
    <scope>NUCLEOTIDE SEQUENCE</scope>
    <source>
        <strain evidence="3">4Y10</strain>
    </source>
</reference>
<protein>
    <recommendedName>
        <fullName evidence="1">Type II secretion system protein K</fullName>
    </recommendedName>
</protein>
<evidence type="ECO:0000256" key="1">
    <source>
        <dbReference type="PIRNR" id="PIRNR002786"/>
    </source>
</evidence>
<gene>
    <name evidence="3" type="primary">gspK</name>
    <name evidence="3" type="ORF">I7X43_06040</name>
</gene>
<keyword evidence="1" id="KW-1003">Cell membrane</keyword>
<dbReference type="GO" id="GO:0005886">
    <property type="term" value="C:plasma membrane"/>
    <property type="evidence" value="ECO:0007669"/>
    <property type="project" value="UniProtKB-SubCell"/>
</dbReference>
<evidence type="ECO:0000256" key="2">
    <source>
        <dbReference type="SAM" id="MobiDB-lite"/>
    </source>
</evidence>